<proteinExistence type="predicted"/>
<dbReference type="EMBL" id="BPLQ01000562">
    <property type="protein sequence ID" value="GIX72936.1"/>
    <property type="molecule type" value="Genomic_DNA"/>
</dbReference>
<dbReference type="Proteomes" id="UP001054837">
    <property type="component" value="Unassembled WGS sequence"/>
</dbReference>
<reference evidence="1 2" key="1">
    <citation type="submission" date="2021-06" db="EMBL/GenBank/DDBJ databases">
        <title>Caerostris darwini draft genome.</title>
        <authorList>
            <person name="Kono N."/>
            <person name="Arakawa K."/>
        </authorList>
    </citation>
    <scope>NUCLEOTIDE SEQUENCE [LARGE SCALE GENOMIC DNA]</scope>
</reference>
<accession>A0AAV4MLP7</accession>
<comment type="caution">
    <text evidence="1">The sequence shown here is derived from an EMBL/GenBank/DDBJ whole genome shotgun (WGS) entry which is preliminary data.</text>
</comment>
<organism evidence="1 2">
    <name type="scientific">Caerostris darwini</name>
    <dbReference type="NCBI Taxonomy" id="1538125"/>
    <lineage>
        <taxon>Eukaryota</taxon>
        <taxon>Metazoa</taxon>
        <taxon>Ecdysozoa</taxon>
        <taxon>Arthropoda</taxon>
        <taxon>Chelicerata</taxon>
        <taxon>Arachnida</taxon>
        <taxon>Araneae</taxon>
        <taxon>Araneomorphae</taxon>
        <taxon>Entelegynae</taxon>
        <taxon>Araneoidea</taxon>
        <taxon>Araneidae</taxon>
        <taxon>Caerostris</taxon>
    </lineage>
</organism>
<evidence type="ECO:0000313" key="2">
    <source>
        <dbReference type="Proteomes" id="UP001054837"/>
    </source>
</evidence>
<name>A0AAV4MLP7_9ARAC</name>
<gene>
    <name evidence="1" type="ORF">CDAR_72831</name>
</gene>
<keyword evidence="2" id="KW-1185">Reference proteome</keyword>
<protein>
    <submittedName>
        <fullName evidence="1">Uncharacterized protein</fullName>
    </submittedName>
</protein>
<dbReference type="AlphaFoldDB" id="A0AAV4MLP7"/>
<evidence type="ECO:0000313" key="1">
    <source>
        <dbReference type="EMBL" id="GIX72936.1"/>
    </source>
</evidence>
<sequence length="106" mass="12451">MLQVFRRLLFCSVLGNGDYSTERKPLYQVEYKDADDADETADGESDDLNLGLTMWEAINYADLVLFIIRFVCVTFVDLRQFWYVRGFVRVGFRLKDMSQFVLLFNP</sequence>